<accession>A0A9W9P1X2</accession>
<dbReference type="Proteomes" id="UP001147733">
    <property type="component" value="Unassembled WGS sequence"/>
</dbReference>
<sequence length="342" mass="39841">MARQESIVTFKERLSSIVARLTGYHPRLQTEHQSVNILLDKLEYSDMNEIDSWDELPGDLAKLFEDQDGLKTRKRAISSREGLERAYQLLHCQGSPEYLSIIGLSCTVLFAYLFKIARPRKKKIDHLVILRKPPFNNVSRKCHNCGQDVLDDAYPWYARRDPELYVYWRDFKSCGNPGCKLEVVRLIPTNPRLQTLHPSEKNLLDKQFARAKWEKFFIRSEIESANQPDEIKLKCSGDCGCTTKINRLRWTVHEPAKLVETRLKCGKCRKMRTWLPLSEEYQTIADSSLQRLWAKFQKGGCQLGHYPRRPDIWFANHRIPTRIRFLEDAKKAEMGKADAGTQ</sequence>
<dbReference type="OrthoDB" id="4364636at2759"/>
<protein>
    <submittedName>
        <fullName evidence="1">Uncharacterized protein</fullName>
    </submittedName>
</protein>
<comment type="caution">
    <text evidence="1">The sequence shown here is derived from an EMBL/GenBank/DDBJ whole genome shotgun (WGS) entry which is preliminary data.</text>
</comment>
<name>A0A9W9P1X2_PENCI</name>
<keyword evidence="2" id="KW-1185">Reference proteome</keyword>
<dbReference type="GeneID" id="81383706"/>
<dbReference type="RefSeq" id="XP_056501353.1">
    <property type="nucleotide sequence ID" value="XM_056644539.1"/>
</dbReference>
<gene>
    <name evidence="1" type="ORF">N7469_005619</name>
</gene>
<evidence type="ECO:0000313" key="2">
    <source>
        <dbReference type="Proteomes" id="UP001147733"/>
    </source>
</evidence>
<reference evidence="1" key="1">
    <citation type="submission" date="2022-11" db="EMBL/GenBank/DDBJ databases">
        <authorList>
            <person name="Petersen C."/>
        </authorList>
    </citation>
    <scope>NUCLEOTIDE SEQUENCE</scope>
    <source>
        <strain evidence="1">IBT 23319</strain>
    </source>
</reference>
<proteinExistence type="predicted"/>
<organism evidence="1 2">
    <name type="scientific">Penicillium citrinum</name>
    <dbReference type="NCBI Taxonomy" id="5077"/>
    <lineage>
        <taxon>Eukaryota</taxon>
        <taxon>Fungi</taxon>
        <taxon>Dikarya</taxon>
        <taxon>Ascomycota</taxon>
        <taxon>Pezizomycotina</taxon>
        <taxon>Eurotiomycetes</taxon>
        <taxon>Eurotiomycetidae</taxon>
        <taxon>Eurotiales</taxon>
        <taxon>Aspergillaceae</taxon>
        <taxon>Penicillium</taxon>
    </lineage>
</organism>
<evidence type="ECO:0000313" key="1">
    <source>
        <dbReference type="EMBL" id="KAJ5233853.1"/>
    </source>
</evidence>
<reference evidence="1" key="2">
    <citation type="journal article" date="2023" name="IMA Fungus">
        <title>Comparative genomic study of the Penicillium genus elucidates a diverse pangenome and 15 lateral gene transfer events.</title>
        <authorList>
            <person name="Petersen C."/>
            <person name="Sorensen T."/>
            <person name="Nielsen M.R."/>
            <person name="Sondergaard T.E."/>
            <person name="Sorensen J.L."/>
            <person name="Fitzpatrick D.A."/>
            <person name="Frisvad J.C."/>
            <person name="Nielsen K.L."/>
        </authorList>
    </citation>
    <scope>NUCLEOTIDE SEQUENCE</scope>
    <source>
        <strain evidence="1">IBT 23319</strain>
    </source>
</reference>
<dbReference type="AlphaFoldDB" id="A0A9W9P1X2"/>
<dbReference type="EMBL" id="JAPQKT010000004">
    <property type="protein sequence ID" value="KAJ5233853.1"/>
    <property type="molecule type" value="Genomic_DNA"/>
</dbReference>